<gene>
    <name evidence="2" type="ORF">SAMN05878281_1617</name>
</gene>
<evidence type="ECO:0000313" key="3">
    <source>
        <dbReference type="Proteomes" id="UP000190235"/>
    </source>
</evidence>
<keyword evidence="3" id="KW-1185">Reference proteome</keyword>
<evidence type="ECO:0000313" key="2">
    <source>
        <dbReference type="EMBL" id="SHM69349.1"/>
    </source>
</evidence>
<proteinExistence type="predicted"/>
<organism evidence="2 3">
    <name type="scientific">Salegentibacter salegens</name>
    <dbReference type="NCBI Taxonomy" id="143223"/>
    <lineage>
        <taxon>Bacteria</taxon>
        <taxon>Pseudomonadati</taxon>
        <taxon>Bacteroidota</taxon>
        <taxon>Flavobacteriia</taxon>
        <taxon>Flavobacteriales</taxon>
        <taxon>Flavobacteriaceae</taxon>
        <taxon>Salegentibacter</taxon>
    </lineage>
</organism>
<feature type="transmembrane region" description="Helical" evidence="1">
    <location>
        <begin position="73"/>
        <end position="93"/>
    </location>
</feature>
<evidence type="ECO:0000256" key="1">
    <source>
        <dbReference type="SAM" id="Phobius"/>
    </source>
</evidence>
<keyword evidence="1" id="KW-1133">Transmembrane helix</keyword>
<name>A0A1M7KV50_9FLAO</name>
<sequence length="131" mass="15231">MKKSKIFRYVIAILILAFALVTLFMSSSVLFNWFGIRAKQGDFVPFIVWTNFVAGFIYLIAALGFLQSKKWTLWILTTVALLLFIALMILLLHIDRGGSFEFETIRAMVFRIVLTITFSLLAYYQLIKYKR</sequence>
<dbReference type="Proteomes" id="UP000190235">
    <property type="component" value="Chromosome I"/>
</dbReference>
<evidence type="ECO:0008006" key="4">
    <source>
        <dbReference type="Google" id="ProtNLM"/>
    </source>
</evidence>
<dbReference type="RefSeq" id="WP_079734782.1">
    <property type="nucleotide sequence ID" value="NZ_LT670848.1"/>
</dbReference>
<feature type="transmembrane region" description="Helical" evidence="1">
    <location>
        <begin position="105"/>
        <end position="124"/>
    </location>
</feature>
<dbReference type="OrthoDB" id="1122739at2"/>
<reference evidence="3" key="1">
    <citation type="submission" date="2016-11" db="EMBL/GenBank/DDBJ databases">
        <authorList>
            <person name="Varghese N."/>
            <person name="Submissions S."/>
        </authorList>
    </citation>
    <scope>NUCLEOTIDE SEQUENCE [LARGE SCALE GENOMIC DNA]</scope>
    <source>
        <strain evidence="3">ACAM 48</strain>
    </source>
</reference>
<feature type="transmembrane region" description="Helical" evidence="1">
    <location>
        <begin position="7"/>
        <end position="34"/>
    </location>
</feature>
<accession>A0A1M7KV50</accession>
<dbReference type="AlphaFoldDB" id="A0A1M7KV50"/>
<keyword evidence="1" id="KW-0812">Transmembrane</keyword>
<feature type="transmembrane region" description="Helical" evidence="1">
    <location>
        <begin position="46"/>
        <end position="66"/>
    </location>
</feature>
<dbReference type="STRING" id="143223.SAMN05878281_1617"/>
<protein>
    <recommendedName>
        <fullName evidence="4">Integral membrane protein</fullName>
    </recommendedName>
</protein>
<keyword evidence="1" id="KW-0472">Membrane</keyword>
<dbReference type="EMBL" id="LT670848">
    <property type="protein sequence ID" value="SHM69349.1"/>
    <property type="molecule type" value="Genomic_DNA"/>
</dbReference>